<dbReference type="Gene3D" id="1.25.10.10">
    <property type="entry name" value="Leucine-rich Repeat Variant"/>
    <property type="match status" value="2"/>
</dbReference>
<sequence length="500" mass="56089">MGSREEWCADKLSKLLQEELRISTLNEIKEHFTSIPHQEASRTANVLDLPLVFDCLNDSNQEQVDLACEVLSICLNSLSLGESTNKYDVPLERALNHPFPSVKLMALSEIQRNIHKEESAIDICKRISLYKSILRCIGDEDLSVAQKAAKIISVLGLSDLGLRTLVSSDVVEVLYDIMSTNGIIRLRLYEVAVNVAKESESNFTLLRSTDIIDTMMEELKSNDILLRMNIIEIIIDLGLSPHGFIFLEESGILKELFSVLDDSENPITLELCQPGILKFFGNLAQWRPIEMMSKYPKVVDRIYSNVESSDLTVVKVSLDTIGIIGSSNEGKRALLASGNKITYSIKTIVKLLVALPNEVRLTALTCLENLLRVTDQKAEITKITKQWFSLFGDDPMDIVLRYSKNPFPDIRLAGFGILHAISGQQWGQEAINNTPGLVEFLLDRNSETTKECKEMKYEIVKVLSTSSIFDESISSRLRTFLNEGPYYVQAITEIAIEGDE</sequence>
<organism evidence="3 4">
    <name type="scientific">Phaedon cochleariae</name>
    <name type="common">Mustard beetle</name>
    <dbReference type="NCBI Taxonomy" id="80249"/>
    <lineage>
        <taxon>Eukaryota</taxon>
        <taxon>Metazoa</taxon>
        <taxon>Ecdysozoa</taxon>
        <taxon>Arthropoda</taxon>
        <taxon>Hexapoda</taxon>
        <taxon>Insecta</taxon>
        <taxon>Pterygota</taxon>
        <taxon>Neoptera</taxon>
        <taxon>Endopterygota</taxon>
        <taxon>Coleoptera</taxon>
        <taxon>Polyphaga</taxon>
        <taxon>Cucujiformia</taxon>
        <taxon>Chrysomeloidea</taxon>
        <taxon>Chrysomelidae</taxon>
        <taxon>Chrysomelinae</taxon>
        <taxon>Chrysomelini</taxon>
        <taxon>Phaedon</taxon>
    </lineage>
</organism>
<dbReference type="EMBL" id="OU896712">
    <property type="protein sequence ID" value="CAG9822654.1"/>
    <property type="molecule type" value="Genomic_DNA"/>
</dbReference>
<dbReference type="InterPro" id="IPR011989">
    <property type="entry name" value="ARM-like"/>
</dbReference>
<dbReference type="InterPro" id="IPR016024">
    <property type="entry name" value="ARM-type_fold"/>
</dbReference>
<protein>
    <recommendedName>
        <fullName evidence="2">26S proteasome non-ATPase regulatory subunit 5</fullName>
    </recommendedName>
</protein>
<dbReference type="AlphaFoldDB" id="A0A9N9SMI7"/>
<dbReference type="InterPro" id="IPR019538">
    <property type="entry name" value="PSMD5"/>
</dbReference>
<evidence type="ECO:0000313" key="3">
    <source>
        <dbReference type="EMBL" id="CAG9822654.1"/>
    </source>
</evidence>
<accession>A0A9N9SMI7</accession>
<proteinExistence type="inferred from homology"/>
<dbReference type="PANTHER" id="PTHR13554:SF10">
    <property type="entry name" value="26S PROTEASOME NON-ATPASE REGULATORY SUBUNIT 5"/>
    <property type="match status" value="1"/>
</dbReference>
<dbReference type="SUPFAM" id="SSF48371">
    <property type="entry name" value="ARM repeat"/>
    <property type="match status" value="1"/>
</dbReference>
<evidence type="ECO:0000256" key="2">
    <source>
        <dbReference type="ARBA" id="ARBA00014933"/>
    </source>
</evidence>
<dbReference type="Pfam" id="PF10508">
    <property type="entry name" value="Proteasom_PSMB"/>
    <property type="match status" value="1"/>
</dbReference>
<dbReference type="Proteomes" id="UP001153737">
    <property type="component" value="Chromosome 6"/>
</dbReference>
<evidence type="ECO:0000313" key="4">
    <source>
        <dbReference type="Proteomes" id="UP001153737"/>
    </source>
</evidence>
<keyword evidence="4" id="KW-1185">Reference proteome</keyword>
<comment type="similarity">
    <text evidence="1">Belongs to the proteasome subunit S5B/HSM3 family.</text>
</comment>
<dbReference type="GO" id="GO:0005829">
    <property type="term" value="C:cytosol"/>
    <property type="evidence" value="ECO:0007669"/>
    <property type="project" value="TreeGrafter"/>
</dbReference>
<dbReference type="PANTHER" id="PTHR13554">
    <property type="entry name" value="26S PROTEASOME NON-ATPASE REGULATORY SUBUNIT 5-RELATED"/>
    <property type="match status" value="1"/>
</dbReference>
<evidence type="ECO:0000256" key="1">
    <source>
        <dbReference type="ARBA" id="ARBA00006823"/>
    </source>
</evidence>
<name>A0A9N9SMI7_PHACE</name>
<reference evidence="3" key="1">
    <citation type="submission" date="2022-01" db="EMBL/GenBank/DDBJ databases">
        <authorList>
            <person name="King R."/>
        </authorList>
    </citation>
    <scope>NUCLEOTIDE SEQUENCE</scope>
</reference>
<gene>
    <name evidence="3" type="ORF">PHAECO_LOCUS10150</name>
</gene>
<dbReference type="OrthoDB" id="10250600at2759"/>
<dbReference type="GO" id="GO:0043248">
    <property type="term" value="P:proteasome assembly"/>
    <property type="evidence" value="ECO:0007669"/>
    <property type="project" value="InterPro"/>
</dbReference>
<reference evidence="3" key="2">
    <citation type="submission" date="2022-10" db="EMBL/GenBank/DDBJ databases">
        <authorList>
            <consortium name="ENA_rothamsted_submissions"/>
            <consortium name="culmorum"/>
            <person name="King R."/>
        </authorList>
    </citation>
    <scope>NUCLEOTIDE SEQUENCE</scope>
</reference>